<keyword evidence="4 6" id="KW-0067">ATP-binding</keyword>
<dbReference type="Gene3D" id="2.10.300.10">
    <property type="entry name" value="Porin MspA ribbon domain"/>
    <property type="match status" value="1"/>
</dbReference>
<dbReference type="Pfam" id="PF00289">
    <property type="entry name" value="Biotin_carb_N"/>
    <property type="match status" value="1"/>
</dbReference>
<dbReference type="InterPro" id="IPR036435">
    <property type="entry name" value="Leukocidin/porin_MspA_sf"/>
</dbReference>
<keyword evidence="1" id="KW-0436">Ligase</keyword>
<dbReference type="InterPro" id="IPR005481">
    <property type="entry name" value="BC-like_N"/>
</dbReference>
<dbReference type="SUPFAM" id="SSF52440">
    <property type="entry name" value="PreATP-grasp domain"/>
    <property type="match status" value="1"/>
</dbReference>
<dbReference type="SMART" id="SM00878">
    <property type="entry name" value="Biotin_carb_C"/>
    <property type="match status" value="1"/>
</dbReference>
<dbReference type="Gene3D" id="2.60.40.1650">
    <property type="entry name" value="Porin MspA (Ig-like beta-sandwich domain)"/>
    <property type="match status" value="1"/>
</dbReference>
<dbReference type="InterPro" id="IPR015286">
    <property type="entry name" value="Porin_fam_mycobact-type"/>
</dbReference>
<keyword evidence="5" id="KW-0092">Biotin</keyword>
<dbReference type="SUPFAM" id="SSF56959">
    <property type="entry name" value="Leukocidin-like"/>
    <property type="match status" value="1"/>
</dbReference>
<proteinExistence type="predicted"/>
<organism evidence="10 11">
    <name type="scientific">Rhodococcus zopfii</name>
    <dbReference type="NCBI Taxonomy" id="43772"/>
    <lineage>
        <taxon>Bacteria</taxon>
        <taxon>Bacillati</taxon>
        <taxon>Actinomycetota</taxon>
        <taxon>Actinomycetes</taxon>
        <taxon>Mycobacteriales</taxon>
        <taxon>Nocardiaceae</taxon>
        <taxon>Rhodococcus</taxon>
    </lineage>
</organism>
<dbReference type="Gene3D" id="3.30.470.20">
    <property type="entry name" value="ATP-grasp fold, B domain"/>
    <property type="match status" value="1"/>
</dbReference>
<comment type="caution">
    <text evidence="10">The sequence shown here is derived from an EMBL/GenBank/DDBJ whole genome shotgun (WGS) entry which is preliminary data.</text>
</comment>
<dbReference type="EMBL" id="WBMO01000005">
    <property type="protein sequence ID" value="MDV2477969.1"/>
    <property type="molecule type" value="Genomic_DNA"/>
</dbReference>
<evidence type="ECO:0000259" key="9">
    <source>
        <dbReference type="PROSITE" id="PS50979"/>
    </source>
</evidence>
<evidence type="ECO:0000256" key="3">
    <source>
        <dbReference type="ARBA" id="ARBA00022741"/>
    </source>
</evidence>
<evidence type="ECO:0000256" key="5">
    <source>
        <dbReference type="ARBA" id="ARBA00023267"/>
    </source>
</evidence>
<feature type="domain" description="ATP-grasp" evidence="8">
    <location>
        <begin position="120"/>
        <end position="318"/>
    </location>
</feature>
<dbReference type="InterPro" id="IPR016185">
    <property type="entry name" value="PreATP-grasp_dom_sf"/>
</dbReference>
<keyword evidence="3 6" id="KW-0547">Nucleotide-binding</keyword>
<dbReference type="Proteomes" id="UP001275440">
    <property type="component" value="Unassembled WGS sequence"/>
</dbReference>
<dbReference type="InterPro" id="IPR011054">
    <property type="entry name" value="Rudment_hybrid_motif"/>
</dbReference>
<dbReference type="InterPro" id="IPR050856">
    <property type="entry name" value="Biotin_carboxylase_complex"/>
</dbReference>
<evidence type="ECO:0000259" key="8">
    <source>
        <dbReference type="PROSITE" id="PS50975"/>
    </source>
</evidence>
<dbReference type="InterPro" id="IPR011764">
    <property type="entry name" value="Biotin_carboxylation_dom"/>
</dbReference>
<feature type="region of interest" description="Disordered" evidence="7">
    <location>
        <begin position="439"/>
        <end position="473"/>
    </location>
</feature>
<keyword evidence="11" id="KW-1185">Reference proteome</keyword>
<evidence type="ECO:0000256" key="2">
    <source>
        <dbReference type="ARBA" id="ARBA00022729"/>
    </source>
</evidence>
<feature type="domain" description="Biotin carboxylation" evidence="9">
    <location>
        <begin position="1"/>
        <end position="444"/>
    </location>
</feature>
<evidence type="ECO:0000313" key="11">
    <source>
        <dbReference type="Proteomes" id="UP001275440"/>
    </source>
</evidence>
<dbReference type="Pfam" id="PF02785">
    <property type="entry name" value="Biotin_carb_C"/>
    <property type="match status" value="1"/>
</dbReference>
<evidence type="ECO:0000313" key="10">
    <source>
        <dbReference type="EMBL" id="MDV2477969.1"/>
    </source>
</evidence>
<dbReference type="Pfam" id="PF09203">
    <property type="entry name" value="MspA"/>
    <property type="match status" value="1"/>
</dbReference>
<name>A0ABU3WVE2_9NOCA</name>
<keyword evidence="2" id="KW-0732">Signal</keyword>
<evidence type="ECO:0000256" key="4">
    <source>
        <dbReference type="ARBA" id="ARBA00022840"/>
    </source>
</evidence>
<dbReference type="SUPFAM" id="SSF56059">
    <property type="entry name" value="Glutathione synthetase ATP-binding domain-like"/>
    <property type="match status" value="1"/>
</dbReference>
<reference evidence="10 11" key="1">
    <citation type="submission" date="2019-10" db="EMBL/GenBank/DDBJ databases">
        <title>Draft Genome Assembly of Rhodococcus zopfii DSM44189.</title>
        <authorList>
            <person name="Sutton J.M."/>
            <person name="Akob D.M."/>
            <person name="Bushman T.J."/>
        </authorList>
    </citation>
    <scope>NUCLEOTIDE SEQUENCE [LARGE SCALE GENOMIC DNA]</scope>
    <source>
        <strain evidence="10 11">DSM 44189</strain>
    </source>
</reference>
<dbReference type="Pfam" id="PF02786">
    <property type="entry name" value="CPSase_L_D2"/>
    <property type="match status" value="1"/>
</dbReference>
<evidence type="ECO:0000256" key="7">
    <source>
        <dbReference type="SAM" id="MobiDB-lite"/>
    </source>
</evidence>
<dbReference type="InterPro" id="IPR005482">
    <property type="entry name" value="Biotin_COase_C"/>
</dbReference>
<dbReference type="PROSITE" id="PS00866">
    <property type="entry name" value="CPSASE_1"/>
    <property type="match status" value="1"/>
</dbReference>
<dbReference type="PANTHER" id="PTHR18866">
    <property type="entry name" value="CARBOXYLASE:PYRUVATE/ACETYL-COA/PROPIONYL-COA CARBOXYLASE"/>
    <property type="match status" value="1"/>
</dbReference>
<sequence length="697" mass="74203">MFTSLLVANRGEIAVRIIRTARRLGIRTVAVFSDADRHARHVLEADEAVHIGASPANESYLRRDTIVAAALSTGVQAVHPGYGFLSENPDFARQVLDAGLAWIGPDPEVIAAMGDKISARNLMAANGVPVSRGTATPVPDTAAARDVAADVGFPLMVKAAGGGGGIGMTVVRDETALPGALDTARNRALRMFGSAALLFEQYIEPARHVEVQILGLNDGRILTLGERDCSIQRRFQKVIEETPCPALPEDLRERMLEASRRAGAAVSYRGAGTVEYLVDVARNEFVFLEMNTRIQVEHPVTELVTGIDLVEAQLLIAAYEDSALREPVPTGHAIEFRIYAEDPVRMLPAPGDIERWTEPTGPGIRVDGGYRAGDSVTPHYDPLLAKLCISGSDRGTALNRARAALDAFVITGIKTNIPLLSRLLDSDVFTSGDYHTQSMKDLLPASGGRQPLNPSRAHHRSPGSPPRGDSASALFRPKSARHEEIDTMMSTTPRLQSARNTTVSAVVLGLLLTATGTAHAAIDDQNRIVSTDGYEVVVTQEDTLIQGVPALGGSPFNREFFHNGRGTASLTGAGAADAAGTIFQFGYQFAWAGSIDGSIGVTYSTPGLDLSVGETVTSTVTDILPRAHVELELTPAPGIEELVVAEDEFDGDFKSVQLANVHGVASGVLGSVQVRTFVRAVTANGDNVTTYGNPWSI</sequence>
<dbReference type="SUPFAM" id="SSF51246">
    <property type="entry name" value="Rudiment single hybrid motif"/>
    <property type="match status" value="1"/>
</dbReference>
<dbReference type="PROSITE" id="PS00867">
    <property type="entry name" value="CPSASE_2"/>
    <property type="match status" value="1"/>
</dbReference>
<protein>
    <submittedName>
        <fullName evidence="10">Uncharacterized protein</fullName>
    </submittedName>
</protein>
<dbReference type="PROSITE" id="PS50975">
    <property type="entry name" value="ATP_GRASP"/>
    <property type="match status" value="1"/>
</dbReference>
<accession>A0ABU3WVE2</accession>
<dbReference type="InterPro" id="IPR011761">
    <property type="entry name" value="ATP-grasp"/>
</dbReference>
<evidence type="ECO:0000256" key="6">
    <source>
        <dbReference type="PROSITE-ProRule" id="PRU00409"/>
    </source>
</evidence>
<dbReference type="PANTHER" id="PTHR18866:SF126">
    <property type="entry name" value="BIOTIN CARBOXYLASE"/>
    <property type="match status" value="1"/>
</dbReference>
<dbReference type="PROSITE" id="PS50979">
    <property type="entry name" value="BC"/>
    <property type="match status" value="1"/>
</dbReference>
<dbReference type="InterPro" id="IPR005479">
    <property type="entry name" value="CPAse_ATP-bd"/>
</dbReference>
<evidence type="ECO:0000256" key="1">
    <source>
        <dbReference type="ARBA" id="ARBA00022598"/>
    </source>
</evidence>
<gene>
    <name evidence="10" type="ORF">F8M49_25880</name>
</gene>